<feature type="domain" description="YdhG-like" evidence="1">
    <location>
        <begin position="25"/>
        <end position="127"/>
    </location>
</feature>
<dbReference type="SUPFAM" id="SSF159888">
    <property type="entry name" value="YdhG-like"/>
    <property type="match status" value="1"/>
</dbReference>
<gene>
    <name evidence="2" type="ORF">E0H73_26065</name>
</gene>
<dbReference type="InterPro" id="IPR014922">
    <property type="entry name" value="YdhG-like"/>
</dbReference>
<evidence type="ECO:0000313" key="2">
    <source>
        <dbReference type="EMBL" id="TCC58783.1"/>
    </source>
</evidence>
<dbReference type="RefSeq" id="WP_131361028.1">
    <property type="nucleotide sequence ID" value="NZ_SJKB01000008.1"/>
</dbReference>
<dbReference type="EMBL" id="SJKB01000008">
    <property type="protein sequence ID" value="TCC58783.1"/>
    <property type="molecule type" value="Genomic_DNA"/>
</dbReference>
<proteinExistence type="predicted"/>
<dbReference type="OrthoDB" id="5951444at2"/>
<comment type="caution">
    <text evidence="2">The sequence shown here is derived from an EMBL/GenBank/DDBJ whole genome shotgun (WGS) entry which is preliminary data.</text>
</comment>
<keyword evidence="3" id="KW-1185">Reference proteome</keyword>
<dbReference type="Proteomes" id="UP000291144">
    <property type="component" value="Unassembled WGS sequence"/>
</dbReference>
<organism evidence="2 3">
    <name type="scientific">Kribbella pittospori</name>
    <dbReference type="NCBI Taxonomy" id="722689"/>
    <lineage>
        <taxon>Bacteria</taxon>
        <taxon>Bacillati</taxon>
        <taxon>Actinomycetota</taxon>
        <taxon>Actinomycetes</taxon>
        <taxon>Propionibacteriales</taxon>
        <taxon>Kribbellaceae</taxon>
        <taxon>Kribbella</taxon>
    </lineage>
</organism>
<dbReference type="Pfam" id="PF08818">
    <property type="entry name" value="DUF1801"/>
    <property type="match status" value="1"/>
</dbReference>
<protein>
    <submittedName>
        <fullName evidence="2">DUF1801 domain-containing protein</fullName>
    </submittedName>
</protein>
<evidence type="ECO:0000313" key="3">
    <source>
        <dbReference type="Proteomes" id="UP000291144"/>
    </source>
</evidence>
<sequence>MAENKTRKTDASVDDYLAGIAGVRGDDARELNALITKATGQEPAMWGPSIVGFGDRHLVYESGRELDWFDVGFAARKQALTLYLTTGFDGYDELLARLGPHTTSAGCLYVKRLADVDSGVLAELVRRSAQDTRGRG</sequence>
<reference evidence="2 3" key="1">
    <citation type="submission" date="2019-02" db="EMBL/GenBank/DDBJ databases">
        <title>Kribbella capetownensis sp. nov. and Kribbella speibonae sp. nov., isolated from soil.</title>
        <authorList>
            <person name="Curtis S.M."/>
            <person name="Norton I."/>
            <person name="Everest G.J."/>
            <person name="Meyers P.R."/>
        </authorList>
    </citation>
    <scope>NUCLEOTIDE SEQUENCE [LARGE SCALE GENOMIC DNA]</scope>
    <source>
        <strain evidence="2 3">NRRL B-24813</strain>
    </source>
</reference>
<dbReference type="AlphaFoldDB" id="A0A4R0KEH0"/>
<name>A0A4R0KEH0_9ACTN</name>
<accession>A0A4R0KEH0</accession>
<evidence type="ECO:0000259" key="1">
    <source>
        <dbReference type="Pfam" id="PF08818"/>
    </source>
</evidence>